<comment type="similarity">
    <text evidence="1 4">Belongs to the 5-formyltetrahydrofolate cyclo-ligase family.</text>
</comment>
<dbReference type="GO" id="GO:0030272">
    <property type="term" value="F:5-formyltetrahydrofolate cyclo-ligase activity"/>
    <property type="evidence" value="ECO:0007669"/>
    <property type="project" value="UniProtKB-EC"/>
</dbReference>
<dbReference type="Pfam" id="PF01812">
    <property type="entry name" value="5-FTHF_cyc-lig"/>
    <property type="match status" value="1"/>
</dbReference>
<dbReference type="PANTHER" id="PTHR23407:SF1">
    <property type="entry name" value="5-FORMYLTETRAHYDROFOLATE CYCLO-LIGASE"/>
    <property type="match status" value="1"/>
</dbReference>
<comment type="caution">
    <text evidence="5">The sequence shown here is derived from an EMBL/GenBank/DDBJ whole genome shotgun (WGS) entry which is preliminary data.</text>
</comment>
<dbReference type="EMBL" id="JBHULV010000022">
    <property type="protein sequence ID" value="MFD2731376.1"/>
    <property type="molecule type" value="Genomic_DNA"/>
</dbReference>
<evidence type="ECO:0000256" key="2">
    <source>
        <dbReference type="ARBA" id="ARBA00022741"/>
    </source>
</evidence>
<organism evidence="5 6">
    <name type="scientific">Pedobacter alpinus</name>
    <dbReference type="NCBI Taxonomy" id="1590643"/>
    <lineage>
        <taxon>Bacteria</taxon>
        <taxon>Pseudomonadati</taxon>
        <taxon>Bacteroidota</taxon>
        <taxon>Sphingobacteriia</taxon>
        <taxon>Sphingobacteriales</taxon>
        <taxon>Sphingobacteriaceae</taxon>
        <taxon>Pedobacter</taxon>
    </lineage>
</organism>
<evidence type="ECO:0000256" key="4">
    <source>
        <dbReference type="RuleBase" id="RU361279"/>
    </source>
</evidence>
<dbReference type="NCBIfam" id="TIGR02727">
    <property type="entry name" value="MTHFS_bact"/>
    <property type="match status" value="1"/>
</dbReference>
<comment type="catalytic activity">
    <reaction evidence="4">
        <text>(6S)-5-formyl-5,6,7,8-tetrahydrofolate + ATP = (6R)-5,10-methenyltetrahydrofolate + ADP + phosphate</text>
        <dbReference type="Rhea" id="RHEA:10488"/>
        <dbReference type="ChEBI" id="CHEBI:30616"/>
        <dbReference type="ChEBI" id="CHEBI:43474"/>
        <dbReference type="ChEBI" id="CHEBI:57455"/>
        <dbReference type="ChEBI" id="CHEBI:57457"/>
        <dbReference type="ChEBI" id="CHEBI:456216"/>
        <dbReference type="EC" id="6.3.3.2"/>
    </reaction>
</comment>
<evidence type="ECO:0000256" key="3">
    <source>
        <dbReference type="ARBA" id="ARBA00022840"/>
    </source>
</evidence>
<gene>
    <name evidence="5" type="ORF">ACFSSE_06630</name>
</gene>
<reference evidence="6" key="1">
    <citation type="journal article" date="2019" name="Int. J. Syst. Evol. Microbiol.">
        <title>The Global Catalogue of Microorganisms (GCM) 10K type strain sequencing project: providing services to taxonomists for standard genome sequencing and annotation.</title>
        <authorList>
            <consortium name="The Broad Institute Genomics Platform"/>
            <consortium name="The Broad Institute Genome Sequencing Center for Infectious Disease"/>
            <person name="Wu L."/>
            <person name="Ma J."/>
        </authorList>
    </citation>
    <scope>NUCLEOTIDE SEQUENCE [LARGE SCALE GENOMIC DNA]</scope>
    <source>
        <strain evidence="6">KCTC 42456</strain>
    </source>
</reference>
<keyword evidence="2 4" id="KW-0547">Nucleotide-binding</keyword>
<dbReference type="InterPro" id="IPR037171">
    <property type="entry name" value="NagB/RpiA_transferase-like"/>
</dbReference>
<dbReference type="Proteomes" id="UP001597546">
    <property type="component" value="Unassembled WGS sequence"/>
</dbReference>
<keyword evidence="5" id="KW-0436">Ligase</keyword>
<dbReference type="SUPFAM" id="SSF100950">
    <property type="entry name" value="NagB/RpiA/CoA transferase-like"/>
    <property type="match status" value="1"/>
</dbReference>
<name>A0ABW5TTC3_9SPHI</name>
<keyword evidence="4" id="KW-0460">Magnesium</keyword>
<keyword evidence="6" id="KW-1185">Reference proteome</keyword>
<keyword evidence="4" id="KW-0479">Metal-binding</keyword>
<comment type="cofactor">
    <cofactor evidence="4">
        <name>Mg(2+)</name>
        <dbReference type="ChEBI" id="CHEBI:18420"/>
    </cofactor>
</comment>
<proteinExistence type="inferred from homology"/>
<evidence type="ECO:0000256" key="1">
    <source>
        <dbReference type="ARBA" id="ARBA00010638"/>
    </source>
</evidence>
<dbReference type="PIRSF" id="PIRSF006806">
    <property type="entry name" value="FTHF_cligase"/>
    <property type="match status" value="1"/>
</dbReference>
<dbReference type="InterPro" id="IPR002698">
    <property type="entry name" value="FTHF_cligase"/>
</dbReference>
<dbReference type="RefSeq" id="WP_379042803.1">
    <property type="nucleotide sequence ID" value="NZ_JBHSKW010000027.1"/>
</dbReference>
<dbReference type="PANTHER" id="PTHR23407">
    <property type="entry name" value="ATPASE INHIBITOR/5-FORMYLTETRAHYDROFOLATE CYCLO-LIGASE"/>
    <property type="match status" value="1"/>
</dbReference>
<keyword evidence="3 4" id="KW-0067">ATP-binding</keyword>
<dbReference type="EC" id="6.3.3.2" evidence="4"/>
<evidence type="ECO:0000313" key="6">
    <source>
        <dbReference type="Proteomes" id="UP001597546"/>
    </source>
</evidence>
<protein>
    <recommendedName>
        <fullName evidence="4">5-formyltetrahydrofolate cyclo-ligase</fullName>
        <ecNumber evidence="4">6.3.3.2</ecNumber>
    </recommendedName>
</protein>
<sequence length="190" mass="21958">MDKLSIRNKAIAERNSLSRANFWQLNDDLLRQFTAFNWSEIKCVHLFLPITERKEVDTFEFINFFKIKFSNIKLVVSRTDFKNNIIIPIIFDPENTVLVKNKYQIPEPLYGKQINGQEIDAVIVPLLAFDKEGHRVGYGAGFYDRFLAQCKPAVLKIGVSLFDPIESIIETNTHDVKLTHCITPTQTFSF</sequence>
<dbReference type="InterPro" id="IPR024185">
    <property type="entry name" value="FTHF_cligase-like_sf"/>
</dbReference>
<dbReference type="Gene3D" id="3.40.50.10420">
    <property type="entry name" value="NagB/RpiA/CoA transferase-like"/>
    <property type="match status" value="1"/>
</dbReference>
<evidence type="ECO:0000313" key="5">
    <source>
        <dbReference type="EMBL" id="MFD2731376.1"/>
    </source>
</evidence>
<accession>A0ABW5TTC3</accession>